<evidence type="ECO:0000313" key="1">
    <source>
        <dbReference type="EMBL" id="SEQ97066.1"/>
    </source>
</evidence>
<keyword evidence="2" id="KW-1185">Reference proteome</keyword>
<dbReference type="OrthoDB" id="6313827at2"/>
<reference evidence="2" key="1">
    <citation type="submission" date="2016-10" db="EMBL/GenBank/DDBJ databases">
        <authorList>
            <person name="Varghese N."/>
            <person name="Submissions S."/>
        </authorList>
    </citation>
    <scope>NUCLEOTIDE SEQUENCE [LARGE SCALE GENOMIC DNA]</scope>
    <source>
        <strain evidence="2">DSM 24740</strain>
    </source>
</reference>
<dbReference type="RefSeq" id="WP_090170716.1">
    <property type="nucleotide sequence ID" value="NZ_FOFB01000020.1"/>
</dbReference>
<dbReference type="EMBL" id="FOFB01000020">
    <property type="protein sequence ID" value="SEQ97066.1"/>
    <property type="molecule type" value="Genomic_DNA"/>
</dbReference>
<dbReference type="SUPFAM" id="SSF158745">
    <property type="entry name" value="LanC-like"/>
    <property type="match status" value="1"/>
</dbReference>
<proteinExistence type="predicted"/>
<evidence type="ECO:0000313" key="2">
    <source>
        <dbReference type="Proteomes" id="UP000199021"/>
    </source>
</evidence>
<dbReference type="InParanoid" id="A0A1H9KCY0"/>
<accession>A0A1H9KCY0</accession>
<sequence>MSTTVTALANQGSLPHQDSALTRRLFELAENIDRYDTGFGLNGITMLAVCRYLNSGASADLAIAQNLCLQAIEGVTDPQHTAAATLVEISELAQFLASHAETLELSEAVTPLREMLHQILVKRMNICFEKQELDPYTGGFQPAWYLLLYGPDCHQHLKSWLEALPTVEALAERHEDGTYKVATGLSHGLAFYALFVCKVLQRCPEVRAFQRRGKGYLRALRRRSVSARRYGCYYLEGKARGPGRLCLAYGDMGILYAGLQLARLLGETDEVEFFTDALLHTAGRRTPENTAITNNSLLYGRSGAWLFFDHLNKLTGINTFAETAAFWRAEAIAHYDDQQIIEGFDHYDYPAMQRISLFEGPQGPLLVDLALRTTPTSLQSTFYLL</sequence>
<protein>
    <recommendedName>
        <fullName evidence="3">Lanthionine synthetase C-like protein</fullName>
    </recommendedName>
</protein>
<gene>
    <name evidence="1" type="ORF">SAMN05444359_12055</name>
</gene>
<organism evidence="1 2">
    <name type="scientific">Neolewinella agarilytica</name>
    <dbReference type="NCBI Taxonomy" id="478744"/>
    <lineage>
        <taxon>Bacteria</taxon>
        <taxon>Pseudomonadati</taxon>
        <taxon>Bacteroidota</taxon>
        <taxon>Saprospiria</taxon>
        <taxon>Saprospirales</taxon>
        <taxon>Lewinellaceae</taxon>
        <taxon>Neolewinella</taxon>
    </lineage>
</organism>
<evidence type="ECO:0008006" key="3">
    <source>
        <dbReference type="Google" id="ProtNLM"/>
    </source>
</evidence>
<dbReference type="Proteomes" id="UP000199021">
    <property type="component" value="Unassembled WGS sequence"/>
</dbReference>
<dbReference type="STRING" id="478744.SAMN05444359_12055"/>
<name>A0A1H9KCY0_9BACT</name>
<dbReference type="AlphaFoldDB" id="A0A1H9KCY0"/>
<dbReference type="Gene3D" id="1.50.10.20">
    <property type="match status" value="1"/>
</dbReference>